<reference evidence="5" key="1">
    <citation type="submission" date="2020-02" db="EMBL/GenBank/DDBJ databases">
        <authorList>
            <person name="Meier V. D."/>
        </authorList>
    </citation>
    <scope>NUCLEOTIDE SEQUENCE</scope>
    <source>
        <strain evidence="5">AVDCRST_MAG13</strain>
    </source>
</reference>
<comment type="similarity">
    <text evidence="1">Belongs to the ATP-dependent AMP-binding enzyme family.</text>
</comment>
<accession>A0A6J4SL82</accession>
<dbReference type="InterPro" id="IPR025110">
    <property type="entry name" value="AMP-bd_C"/>
</dbReference>
<evidence type="ECO:0000259" key="4">
    <source>
        <dbReference type="Pfam" id="PF13193"/>
    </source>
</evidence>
<dbReference type="PANTHER" id="PTHR43201:SF5">
    <property type="entry name" value="MEDIUM-CHAIN ACYL-COA LIGASE ACSF2, MITOCHONDRIAL"/>
    <property type="match status" value="1"/>
</dbReference>
<dbReference type="Pfam" id="PF13193">
    <property type="entry name" value="AMP-binding_C"/>
    <property type="match status" value="1"/>
</dbReference>
<evidence type="ECO:0000256" key="2">
    <source>
        <dbReference type="ARBA" id="ARBA00022598"/>
    </source>
</evidence>
<dbReference type="InterPro" id="IPR042099">
    <property type="entry name" value="ANL_N_sf"/>
</dbReference>
<dbReference type="InterPro" id="IPR045851">
    <property type="entry name" value="AMP-bd_C_sf"/>
</dbReference>
<feature type="domain" description="AMP-binding enzyme C-terminal" evidence="4">
    <location>
        <begin position="261"/>
        <end position="335"/>
    </location>
</feature>
<sequence>YTSGTTGVPKGAITTHRGVVHNAEVMTRWYDLGPGDVTVAMAPLFHITGIVCHLATARMSMTPILLLYRFDAGEILRLVERWRGTYVIGPLTAFIAMLEHPDFASRDLGSLTKVASGGAPVYPSVVERWERATGVYVHNSYGLTETTAPSHLVPAGARSPIDAESGALSIGVPVPGTLSKVVRLEDGGDAAPGEIGEIVTRGPAVTPGYWGRPEDTARALAGGWLRTGDVGKRDADGWFFLVDRIKDMINVSGYKVWPRDVEDVLYQHPAVREASVVGAPDPYRGERVCAYVALKAGAAASPEELIAHCRELLAVYKSPREVVLVDEIPKTLTGKALRRELRERARVELHNPAAAEPGAPQG</sequence>
<dbReference type="GO" id="GO:0004467">
    <property type="term" value="F:long-chain fatty acid-CoA ligase activity"/>
    <property type="evidence" value="ECO:0007669"/>
    <property type="project" value="UniProtKB-EC"/>
</dbReference>
<dbReference type="SUPFAM" id="SSF56801">
    <property type="entry name" value="Acetyl-CoA synthetase-like"/>
    <property type="match status" value="1"/>
</dbReference>
<evidence type="ECO:0000313" key="5">
    <source>
        <dbReference type="EMBL" id="CAA9496720.1"/>
    </source>
</evidence>
<dbReference type="Gene3D" id="3.40.50.12780">
    <property type="entry name" value="N-terminal domain of ligase-like"/>
    <property type="match status" value="1"/>
</dbReference>
<dbReference type="FunFam" id="3.30.300.30:FF:000008">
    <property type="entry name" value="2,3-dihydroxybenzoate-AMP ligase"/>
    <property type="match status" value="1"/>
</dbReference>
<evidence type="ECO:0000256" key="1">
    <source>
        <dbReference type="ARBA" id="ARBA00006432"/>
    </source>
</evidence>
<dbReference type="AlphaFoldDB" id="A0A6J4SL82"/>
<protein>
    <submittedName>
        <fullName evidence="5">Long-chain-fatty-acid--CoA ligase</fullName>
        <ecNumber evidence="5">6.2.1.3</ecNumber>
    </submittedName>
</protein>
<dbReference type="Pfam" id="PF00501">
    <property type="entry name" value="AMP-binding"/>
    <property type="match status" value="1"/>
</dbReference>
<feature type="domain" description="AMP-dependent synthetase/ligase" evidence="3">
    <location>
        <begin position="1"/>
        <end position="210"/>
    </location>
</feature>
<proteinExistence type="inferred from homology"/>
<feature type="non-terminal residue" evidence="5">
    <location>
        <position position="1"/>
    </location>
</feature>
<dbReference type="EC" id="6.2.1.3" evidence="5"/>
<dbReference type="InterPro" id="IPR000873">
    <property type="entry name" value="AMP-dep_synth/lig_dom"/>
</dbReference>
<keyword evidence="2 5" id="KW-0436">Ligase</keyword>
<gene>
    <name evidence="5" type="ORF">AVDCRST_MAG13-2025</name>
</gene>
<dbReference type="Gene3D" id="3.30.300.30">
    <property type="match status" value="1"/>
</dbReference>
<dbReference type="EMBL" id="CADCVO010000322">
    <property type="protein sequence ID" value="CAA9496720.1"/>
    <property type="molecule type" value="Genomic_DNA"/>
</dbReference>
<organism evidence="5">
    <name type="scientific">uncultured Solirubrobacteraceae bacterium</name>
    <dbReference type="NCBI Taxonomy" id="1162706"/>
    <lineage>
        <taxon>Bacteria</taxon>
        <taxon>Bacillati</taxon>
        <taxon>Actinomycetota</taxon>
        <taxon>Thermoleophilia</taxon>
        <taxon>Solirubrobacterales</taxon>
        <taxon>Solirubrobacteraceae</taxon>
        <taxon>environmental samples</taxon>
    </lineage>
</organism>
<evidence type="ECO:0000259" key="3">
    <source>
        <dbReference type="Pfam" id="PF00501"/>
    </source>
</evidence>
<name>A0A6J4SL82_9ACTN</name>
<dbReference type="PANTHER" id="PTHR43201">
    <property type="entry name" value="ACYL-COA SYNTHETASE"/>
    <property type="match status" value="1"/>
</dbReference>
<dbReference type="GO" id="GO:0031956">
    <property type="term" value="F:medium-chain fatty acid-CoA ligase activity"/>
    <property type="evidence" value="ECO:0007669"/>
    <property type="project" value="TreeGrafter"/>
</dbReference>